<accession>A0A1G9W629</accession>
<dbReference type="AlphaFoldDB" id="A0A1G9W629"/>
<protein>
    <submittedName>
        <fullName evidence="1">Uncharacterized protein</fullName>
    </submittedName>
</protein>
<gene>
    <name evidence="1" type="ORF">SAMN05192585_10547</name>
</gene>
<dbReference type="STRING" id="258515.SAMN05192585_10547"/>
<dbReference type="Proteomes" id="UP000199182">
    <property type="component" value="Unassembled WGS sequence"/>
</dbReference>
<name>A0A1G9W629_9FIRM</name>
<organism evidence="1 2">
    <name type="scientific">Acetanaerobacterium elongatum</name>
    <dbReference type="NCBI Taxonomy" id="258515"/>
    <lineage>
        <taxon>Bacteria</taxon>
        <taxon>Bacillati</taxon>
        <taxon>Bacillota</taxon>
        <taxon>Clostridia</taxon>
        <taxon>Eubacteriales</taxon>
        <taxon>Oscillospiraceae</taxon>
        <taxon>Acetanaerobacterium</taxon>
    </lineage>
</organism>
<evidence type="ECO:0000313" key="1">
    <source>
        <dbReference type="EMBL" id="SDM79707.1"/>
    </source>
</evidence>
<evidence type="ECO:0000313" key="2">
    <source>
        <dbReference type="Proteomes" id="UP000199182"/>
    </source>
</evidence>
<keyword evidence="2" id="KW-1185">Reference proteome</keyword>
<sequence length="41" mass="5054">MAIQDSKQINYNKMSVMYMYGFMRRYMRFAMPITKYCCQPI</sequence>
<proteinExistence type="predicted"/>
<reference evidence="1 2" key="1">
    <citation type="submission" date="2016-10" db="EMBL/GenBank/DDBJ databases">
        <authorList>
            <person name="de Groot N.N."/>
        </authorList>
    </citation>
    <scope>NUCLEOTIDE SEQUENCE [LARGE SCALE GENOMIC DNA]</scope>
    <source>
        <strain evidence="1 2">CGMCC 1.5012</strain>
    </source>
</reference>
<dbReference type="EMBL" id="FNID01000005">
    <property type="protein sequence ID" value="SDM79707.1"/>
    <property type="molecule type" value="Genomic_DNA"/>
</dbReference>